<keyword evidence="9" id="KW-1185">Reference proteome</keyword>
<evidence type="ECO:0000256" key="2">
    <source>
        <dbReference type="ARBA" id="ARBA00022679"/>
    </source>
</evidence>
<evidence type="ECO:0000256" key="5">
    <source>
        <dbReference type="HAMAP-Rule" id="MF_02126"/>
    </source>
</evidence>
<dbReference type="Gene3D" id="1.10.8.10">
    <property type="entry name" value="DNA helicase RuvA subunit, C-terminal domain"/>
    <property type="match status" value="1"/>
</dbReference>
<protein>
    <recommendedName>
        <fullName evidence="5">Release factor glutamine methyltransferase</fullName>
        <shortName evidence="5">RF MTase</shortName>
        <ecNumber evidence="5">2.1.1.297</ecNumber>
    </recommendedName>
    <alternativeName>
        <fullName evidence="5">N5-glutamine methyltransferase PrmC</fullName>
    </alternativeName>
    <alternativeName>
        <fullName evidence="5">Protein-(glutamine-N5) MTase PrmC</fullName>
    </alternativeName>
    <alternativeName>
        <fullName evidence="5">Protein-glutamine N-methyltransferase PrmC</fullName>
    </alternativeName>
</protein>
<name>W6N4U9_CLOTY</name>
<dbReference type="HAMAP" id="MF_02126">
    <property type="entry name" value="RF_methyltr_PrmC"/>
    <property type="match status" value="1"/>
</dbReference>
<dbReference type="GO" id="GO:0102559">
    <property type="term" value="F:peptide chain release factor N(5)-glutamine methyltransferase activity"/>
    <property type="evidence" value="ECO:0007669"/>
    <property type="project" value="UniProtKB-EC"/>
</dbReference>
<evidence type="ECO:0000259" key="7">
    <source>
        <dbReference type="Pfam" id="PF17827"/>
    </source>
</evidence>
<keyword evidence="3 5" id="KW-0949">S-adenosyl-L-methionine</keyword>
<reference evidence="8 9" key="1">
    <citation type="journal article" date="2015" name="Genome Announc.">
        <title>Draft Genome Sequence of Clostridium tyrobutyricum Strain DIVETGP, Isolated from Cow's Milk for Grana Padano Production.</title>
        <authorList>
            <person name="Soggiu A."/>
            <person name="Piras C."/>
            <person name="Gaiarsa S."/>
            <person name="Sassera D."/>
            <person name="Roncada P."/>
            <person name="Bendixen E."/>
            <person name="Brasca M."/>
            <person name="Bonizzi L."/>
        </authorList>
    </citation>
    <scope>NUCLEOTIDE SEQUENCE [LARGE SCALE GENOMIC DNA]</scope>
    <source>
        <strain evidence="8 9">DIVETGP</strain>
    </source>
</reference>
<dbReference type="Pfam" id="PF17827">
    <property type="entry name" value="PrmC_N"/>
    <property type="match status" value="1"/>
</dbReference>
<dbReference type="PRINTS" id="PR00507">
    <property type="entry name" value="N12N6MTFRASE"/>
</dbReference>
<feature type="binding site" evidence="5">
    <location>
        <begin position="192"/>
        <end position="195"/>
    </location>
    <ligand>
        <name>substrate</name>
    </ligand>
</feature>
<dbReference type="PANTHER" id="PTHR18895:SF74">
    <property type="entry name" value="MTRF1L RELEASE FACTOR GLUTAMINE METHYLTRANSFERASE"/>
    <property type="match status" value="1"/>
</dbReference>
<dbReference type="InterPro" id="IPR050320">
    <property type="entry name" value="N5-glutamine_MTase"/>
</dbReference>
<organism evidence="8 9">
    <name type="scientific">Clostridium tyrobutyricum DIVETGP</name>
    <dbReference type="NCBI Taxonomy" id="1408889"/>
    <lineage>
        <taxon>Bacteria</taxon>
        <taxon>Bacillati</taxon>
        <taxon>Bacillota</taxon>
        <taxon>Clostridia</taxon>
        <taxon>Eubacteriales</taxon>
        <taxon>Clostridiaceae</taxon>
        <taxon>Clostridium</taxon>
    </lineage>
</organism>
<dbReference type="GeneID" id="29418741"/>
<dbReference type="GO" id="GO:0003676">
    <property type="term" value="F:nucleic acid binding"/>
    <property type="evidence" value="ECO:0007669"/>
    <property type="project" value="InterPro"/>
</dbReference>
<comment type="similarity">
    <text evidence="5">Belongs to the protein N5-glutamine methyltransferase family. PrmC subfamily.</text>
</comment>
<dbReference type="InterPro" id="IPR004556">
    <property type="entry name" value="HemK-like"/>
</dbReference>
<dbReference type="NCBIfam" id="TIGR03534">
    <property type="entry name" value="RF_mod_PrmC"/>
    <property type="match status" value="1"/>
</dbReference>
<dbReference type="InterPro" id="IPR040758">
    <property type="entry name" value="PrmC_N"/>
</dbReference>
<dbReference type="Proteomes" id="UP000019482">
    <property type="component" value="Unassembled WGS sequence"/>
</dbReference>
<dbReference type="PROSITE" id="PS00092">
    <property type="entry name" value="N6_MTASE"/>
    <property type="match status" value="1"/>
</dbReference>
<dbReference type="CDD" id="cd02440">
    <property type="entry name" value="AdoMet_MTases"/>
    <property type="match status" value="1"/>
</dbReference>
<dbReference type="EMBL" id="CBXI010000017">
    <property type="protein sequence ID" value="CDL91060.1"/>
    <property type="molecule type" value="Genomic_DNA"/>
</dbReference>
<comment type="caution">
    <text evidence="8">The sequence shown here is derived from an EMBL/GenBank/DDBJ whole genome shotgun (WGS) entry which is preliminary data.</text>
</comment>
<dbReference type="EC" id="2.1.1.297" evidence="5"/>
<dbReference type="PANTHER" id="PTHR18895">
    <property type="entry name" value="HEMK METHYLTRANSFERASE"/>
    <property type="match status" value="1"/>
</dbReference>
<dbReference type="Pfam" id="PF05175">
    <property type="entry name" value="MTS"/>
    <property type="match status" value="1"/>
</dbReference>
<sequence>MEMLKTKVGELLTYGYEKLRDIDSYKLDTQLLLGKVLNKDKLFLLINRDYEVDKDKIEEYYKLLNLREKRMPVKYILGECEFMGLSFNVERGVLIPRPDTETLVEEAINKIKENNFEHVCDVCCGSGIIGISIAKLVDNVRVRCCDKFPLACEITRKNIKKYSLENRVQVLRSDLLQGFIVDDEKFDIIVSNPPYIKESDIDTLMNDVKDYEPYEALCGGKDGLKFYKKIVTQSLELLNKGGILMFEIGYDQRAEVESILRENGFTDIGCNKDLAGRDRVVYGRF</sequence>
<dbReference type="NCBIfam" id="TIGR00536">
    <property type="entry name" value="hemK_fam"/>
    <property type="match status" value="1"/>
</dbReference>
<evidence type="ECO:0000313" key="8">
    <source>
        <dbReference type="EMBL" id="CDL91060.1"/>
    </source>
</evidence>
<evidence type="ECO:0000259" key="6">
    <source>
        <dbReference type="Pfam" id="PF05175"/>
    </source>
</evidence>
<accession>W6N4U9</accession>
<evidence type="ECO:0000313" key="9">
    <source>
        <dbReference type="Proteomes" id="UP000019482"/>
    </source>
</evidence>
<evidence type="ECO:0000256" key="1">
    <source>
        <dbReference type="ARBA" id="ARBA00022603"/>
    </source>
</evidence>
<feature type="domain" description="Methyltransferase small" evidence="6">
    <location>
        <begin position="109"/>
        <end position="202"/>
    </location>
</feature>
<keyword evidence="1 5" id="KW-0489">Methyltransferase</keyword>
<dbReference type="InterPro" id="IPR007848">
    <property type="entry name" value="Small_mtfrase_dom"/>
</dbReference>
<comment type="catalytic activity">
    <reaction evidence="4 5">
        <text>L-glutaminyl-[peptide chain release factor] + S-adenosyl-L-methionine = N(5)-methyl-L-glutaminyl-[peptide chain release factor] + S-adenosyl-L-homocysteine + H(+)</text>
        <dbReference type="Rhea" id="RHEA:42896"/>
        <dbReference type="Rhea" id="RHEA-COMP:10271"/>
        <dbReference type="Rhea" id="RHEA-COMP:10272"/>
        <dbReference type="ChEBI" id="CHEBI:15378"/>
        <dbReference type="ChEBI" id="CHEBI:30011"/>
        <dbReference type="ChEBI" id="CHEBI:57856"/>
        <dbReference type="ChEBI" id="CHEBI:59789"/>
        <dbReference type="ChEBI" id="CHEBI:61891"/>
        <dbReference type="EC" id="2.1.1.297"/>
    </reaction>
</comment>
<keyword evidence="2 5" id="KW-0808">Transferase</keyword>
<dbReference type="RefSeq" id="WP_026093911.1">
    <property type="nucleotide sequence ID" value="NZ_CBXI010000017.1"/>
</dbReference>
<dbReference type="Gene3D" id="3.40.50.150">
    <property type="entry name" value="Vaccinia Virus protein VP39"/>
    <property type="match status" value="1"/>
</dbReference>
<dbReference type="InterPro" id="IPR029063">
    <property type="entry name" value="SAM-dependent_MTases_sf"/>
</dbReference>
<dbReference type="InterPro" id="IPR019874">
    <property type="entry name" value="RF_methyltr_PrmC"/>
</dbReference>
<dbReference type="GO" id="GO:0032259">
    <property type="term" value="P:methylation"/>
    <property type="evidence" value="ECO:0007669"/>
    <property type="project" value="UniProtKB-KW"/>
</dbReference>
<feature type="domain" description="Release factor glutamine methyltransferase N-terminal" evidence="7">
    <location>
        <begin position="10"/>
        <end position="78"/>
    </location>
</feature>
<proteinExistence type="inferred from homology"/>
<dbReference type="AlphaFoldDB" id="W6N4U9"/>
<dbReference type="SUPFAM" id="SSF53335">
    <property type="entry name" value="S-adenosyl-L-methionine-dependent methyltransferases"/>
    <property type="match status" value="1"/>
</dbReference>
<comment type="caution">
    <text evidence="5">Lacks conserved residue(s) required for the propagation of feature annotation.</text>
</comment>
<feature type="binding site" evidence="5">
    <location>
        <position position="146"/>
    </location>
    <ligand>
        <name>S-adenosyl-L-methionine</name>
        <dbReference type="ChEBI" id="CHEBI:59789"/>
    </ligand>
</feature>
<feature type="binding site" evidence="5">
    <location>
        <position position="192"/>
    </location>
    <ligand>
        <name>S-adenosyl-L-methionine</name>
        <dbReference type="ChEBI" id="CHEBI:59789"/>
    </ligand>
</feature>
<comment type="function">
    <text evidence="5">Methylates the class 1 translation termination release factors RF1/PrfA and RF2/PrfB on the glutamine residue of the universally conserved GGQ motif.</text>
</comment>
<gene>
    <name evidence="5" type="primary">prmC</name>
    <name evidence="8" type="ORF">CTDIVETGP_1130</name>
</gene>
<evidence type="ECO:0000256" key="3">
    <source>
        <dbReference type="ARBA" id="ARBA00022691"/>
    </source>
</evidence>
<dbReference type="InterPro" id="IPR002052">
    <property type="entry name" value="DNA_methylase_N6_adenine_CS"/>
</dbReference>
<evidence type="ECO:0000256" key="4">
    <source>
        <dbReference type="ARBA" id="ARBA00048391"/>
    </source>
</evidence>